<protein>
    <recommendedName>
        <fullName evidence="4">Tryptophan-rich sensory protein</fullName>
    </recommendedName>
</protein>
<evidence type="ECO:0000256" key="1">
    <source>
        <dbReference type="SAM" id="Phobius"/>
    </source>
</evidence>
<feature type="transmembrane region" description="Helical" evidence="1">
    <location>
        <begin position="210"/>
        <end position="227"/>
    </location>
</feature>
<keyword evidence="1" id="KW-0472">Membrane</keyword>
<keyword evidence="1" id="KW-0812">Transmembrane</keyword>
<name>A0A840CDZ9_9RHOB</name>
<dbReference type="RefSeq" id="WP_054539105.1">
    <property type="nucleotide sequence ID" value="NZ_JACIEQ010000006.1"/>
</dbReference>
<evidence type="ECO:0000313" key="3">
    <source>
        <dbReference type="Proteomes" id="UP000585681"/>
    </source>
</evidence>
<organism evidence="2 3">
    <name type="scientific">Actibacterium naphthalenivorans</name>
    <dbReference type="NCBI Taxonomy" id="1614693"/>
    <lineage>
        <taxon>Bacteria</taxon>
        <taxon>Pseudomonadati</taxon>
        <taxon>Pseudomonadota</taxon>
        <taxon>Alphaproteobacteria</taxon>
        <taxon>Rhodobacterales</taxon>
        <taxon>Roseobacteraceae</taxon>
        <taxon>Actibacterium</taxon>
    </lineage>
</organism>
<feature type="transmembrane region" description="Helical" evidence="1">
    <location>
        <begin position="165"/>
        <end position="181"/>
    </location>
</feature>
<evidence type="ECO:0000313" key="2">
    <source>
        <dbReference type="EMBL" id="MBB4023565.1"/>
    </source>
</evidence>
<evidence type="ECO:0008006" key="4">
    <source>
        <dbReference type="Google" id="ProtNLM"/>
    </source>
</evidence>
<dbReference type="AlphaFoldDB" id="A0A840CDZ9"/>
<keyword evidence="3" id="KW-1185">Reference proteome</keyword>
<feature type="transmembrane region" description="Helical" evidence="1">
    <location>
        <begin position="48"/>
        <end position="70"/>
    </location>
</feature>
<keyword evidence="1" id="KW-1133">Transmembrane helix</keyword>
<sequence>MDPIKAVLTFCATLFFVLSPLLQGGFGGFDPAQFPVPQDGPPAQPAGYAFAIWGVIYLWLLVSAGAGLFLRAKDAAWEETRLPLILSLAPGAAWIGVAKLSPVWATALIIWMLVTALVALSRTPQRDRWLLQAPVALYAGWLTAATWVSVALVGAGYGIGPGETGWAVIALLGASGTGALMRTRAPEYGLALLWALVGVAVANAGQNTPVALLAGACALAAGALTWCRR</sequence>
<reference evidence="2" key="1">
    <citation type="submission" date="2020-08" db="EMBL/GenBank/DDBJ databases">
        <title>Genomic Encyclopedia of Type Strains, Phase IV (KMG-IV): sequencing the most valuable type-strain genomes for metagenomic binning, comparative biology and taxonomic classification.</title>
        <authorList>
            <person name="Goeker M."/>
        </authorList>
    </citation>
    <scope>NUCLEOTIDE SEQUENCE [LARGE SCALE GENOMIC DNA]</scope>
    <source>
        <strain evidence="2">DSM 105040</strain>
    </source>
</reference>
<feature type="transmembrane region" description="Helical" evidence="1">
    <location>
        <begin position="82"/>
        <end position="98"/>
    </location>
</feature>
<feature type="transmembrane region" description="Helical" evidence="1">
    <location>
        <begin position="188"/>
        <end position="204"/>
    </location>
</feature>
<gene>
    <name evidence="2" type="ORF">GGR17_003400</name>
</gene>
<feature type="transmembrane region" description="Helical" evidence="1">
    <location>
        <begin position="135"/>
        <end position="159"/>
    </location>
</feature>
<comment type="caution">
    <text evidence="2">The sequence shown here is derived from an EMBL/GenBank/DDBJ whole genome shotgun (WGS) entry which is preliminary data.</text>
</comment>
<accession>A0A840CDZ9</accession>
<feature type="transmembrane region" description="Helical" evidence="1">
    <location>
        <begin position="104"/>
        <end position="123"/>
    </location>
</feature>
<proteinExistence type="predicted"/>
<dbReference type="Proteomes" id="UP000585681">
    <property type="component" value="Unassembled WGS sequence"/>
</dbReference>
<dbReference type="EMBL" id="JACIEQ010000006">
    <property type="protein sequence ID" value="MBB4023565.1"/>
    <property type="molecule type" value="Genomic_DNA"/>
</dbReference>